<accession>A0A2D1GPK7</accession>
<dbReference type="Pfam" id="PF05119">
    <property type="entry name" value="Terminase_4"/>
    <property type="match status" value="1"/>
</dbReference>
<protein>
    <submittedName>
        <fullName evidence="1">Terminase small subunit</fullName>
    </submittedName>
</protein>
<name>A0A2D1GPK7_9CAUD</name>
<organism evidence="1 2">
    <name type="scientific">Lactobacillus phage LJ</name>
    <dbReference type="NCBI Taxonomy" id="2041454"/>
    <lineage>
        <taxon>Viruses</taxon>
        <taxon>Duplodnaviria</taxon>
        <taxon>Heunggongvirae</taxon>
        <taxon>Uroviricota</taxon>
        <taxon>Caudoviricetes</taxon>
        <taxon>Junavirus</taxon>
        <taxon>Junavirus LJ</taxon>
    </lineage>
</organism>
<sequence>MAGKYKVLQMSKGDLTKERQEAKLHAELMAKDGIPKLQVTPPNHLDPVAKQEYKRIIESLGTLPLRNLDRAELENYCTWYSVYKNTSVNMKLALKNGDQDEYYAYINILNKATANIKSLASDLGLNVNSRMQMSMPKTEAQKNDSIIDTFG</sequence>
<keyword evidence="2" id="KW-1185">Reference proteome</keyword>
<reference evidence="1 2" key="1">
    <citation type="submission" date="2017-09" db="EMBL/GenBank/DDBJ databases">
        <title>Complete genomic sequence of the temperate bacteriophage LJ isolated from Lactobacillus casei.</title>
        <authorList>
            <person name="Yu M."/>
            <person name="Qi R."/>
            <person name="Jiang X."/>
            <person name="Tang T."/>
            <person name="Qiao X."/>
            <person name="Jiang Y."/>
            <person name="Wang L."/>
            <person name="Tang L."/>
            <person name="Xu Y."/>
            <person name="Li Y."/>
        </authorList>
    </citation>
    <scope>NUCLEOTIDE SEQUENCE [LARGE SCALE GENOMIC DNA]</scope>
</reference>
<dbReference type="EMBL" id="MF999224">
    <property type="protein sequence ID" value="ATN93895.1"/>
    <property type="molecule type" value="Genomic_DNA"/>
</dbReference>
<evidence type="ECO:0000313" key="1">
    <source>
        <dbReference type="EMBL" id="ATN93895.1"/>
    </source>
</evidence>
<gene>
    <name evidence="1" type="ORF">LJ_35</name>
</gene>
<dbReference type="InterPro" id="IPR006448">
    <property type="entry name" value="Phage_term_ssu_P27"/>
</dbReference>
<dbReference type="Proteomes" id="UP000229119">
    <property type="component" value="Segment"/>
</dbReference>
<evidence type="ECO:0000313" key="2">
    <source>
        <dbReference type="Proteomes" id="UP000229119"/>
    </source>
</evidence>
<proteinExistence type="predicted"/>